<organism evidence="9 10">
    <name type="scientific">Paracoccus solventivorans</name>
    <dbReference type="NCBI Taxonomy" id="53463"/>
    <lineage>
        <taxon>Bacteria</taxon>
        <taxon>Pseudomonadati</taxon>
        <taxon>Pseudomonadota</taxon>
        <taxon>Alphaproteobacteria</taxon>
        <taxon>Rhodobacterales</taxon>
        <taxon>Paracoccaceae</taxon>
        <taxon>Paracoccus</taxon>
    </lineage>
</organism>
<dbReference type="AlphaFoldDB" id="A0A1M7F117"/>
<dbReference type="OrthoDB" id="9796260at2"/>
<dbReference type="Pfam" id="PF01032">
    <property type="entry name" value="FecCD"/>
    <property type="match status" value="1"/>
</dbReference>
<evidence type="ECO:0000256" key="7">
    <source>
        <dbReference type="ARBA" id="ARBA00023136"/>
    </source>
</evidence>
<evidence type="ECO:0000256" key="6">
    <source>
        <dbReference type="ARBA" id="ARBA00022989"/>
    </source>
</evidence>
<dbReference type="PANTHER" id="PTHR30472:SF19">
    <property type="entry name" value="PETROBACTIN IMPORT SYSTEM PERMEASE PROTEIN YCLO"/>
    <property type="match status" value="1"/>
</dbReference>
<gene>
    <name evidence="9" type="ORF">SAMN05444389_102465</name>
</gene>
<evidence type="ECO:0000256" key="8">
    <source>
        <dbReference type="SAM" id="Phobius"/>
    </source>
</evidence>
<feature type="transmembrane region" description="Helical" evidence="8">
    <location>
        <begin position="320"/>
        <end position="339"/>
    </location>
</feature>
<feature type="transmembrane region" description="Helical" evidence="8">
    <location>
        <begin position="106"/>
        <end position="126"/>
    </location>
</feature>
<protein>
    <submittedName>
        <fullName evidence="9">Iron complex transport system permease protein</fullName>
    </submittedName>
</protein>
<feature type="transmembrane region" description="Helical" evidence="8">
    <location>
        <begin position="63"/>
        <end position="86"/>
    </location>
</feature>
<proteinExistence type="inferred from homology"/>
<dbReference type="GO" id="GO:0005886">
    <property type="term" value="C:plasma membrane"/>
    <property type="evidence" value="ECO:0007669"/>
    <property type="project" value="UniProtKB-SubCell"/>
</dbReference>
<dbReference type="PANTHER" id="PTHR30472">
    <property type="entry name" value="FERRIC ENTEROBACTIN TRANSPORT SYSTEM PERMEASE PROTEIN"/>
    <property type="match status" value="1"/>
</dbReference>
<dbReference type="Proteomes" id="UP000184444">
    <property type="component" value="Unassembled WGS sequence"/>
</dbReference>
<evidence type="ECO:0000256" key="4">
    <source>
        <dbReference type="ARBA" id="ARBA00022475"/>
    </source>
</evidence>
<evidence type="ECO:0000256" key="5">
    <source>
        <dbReference type="ARBA" id="ARBA00022692"/>
    </source>
</evidence>
<feature type="transmembrane region" description="Helical" evidence="8">
    <location>
        <begin position="34"/>
        <end position="51"/>
    </location>
</feature>
<comment type="subcellular location">
    <subcellularLocation>
        <location evidence="1">Cell membrane</location>
        <topology evidence="1">Multi-pass membrane protein</topology>
    </subcellularLocation>
</comment>
<feature type="transmembrane region" description="Helical" evidence="8">
    <location>
        <begin position="161"/>
        <end position="183"/>
    </location>
</feature>
<keyword evidence="6 8" id="KW-1133">Transmembrane helix</keyword>
<evidence type="ECO:0000313" key="10">
    <source>
        <dbReference type="Proteomes" id="UP000184444"/>
    </source>
</evidence>
<keyword evidence="3" id="KW-0813">Transport</keyword>
<evidence type="ECO:0000256" key="1">
    <source>
        <dbReference type="ARBA" id="ARBA00004651"/>
    </source>
</evidence>
<keyword evidence="10" id="KW-1185">Reference proteome</keyword>
<accession>A0A1M7F117</accession>
<dbReference type="Gene3D" id="1.10.3470.10">
    <property type="entry name" value="ABC transporter involved in vitamin B12 uptake, BtuC"/>
    <property type="match status" value="1"/>
</dbReference>
<name>A0A1M7F117_9RHOB</name>
<dbReference type="STRING" id="53463.SAMN05444389_102465"/>
<evidence type="ECO:0000256" key="2">
    <source>
        <dbReference type="ARBA" id="ARBA00007935"/>
    </source>
</evidence>
<sequence length="344" mass="35163">MARPGIRPLPAGAAAGAATAPGPARPWGQLRPGVVALLAAALALCSLIWMFQGLGGGNRSFILWLRAVKLAGLITVGASVAVATVLFQTVSANRVLTPSIMGFDALYVLLQTLLVASAGVTGFAAIDPAAKFLAEVAVMVLLAGLLFGALLGRGARDIPRMILTGVILGVMFRSISGFIARILDPNSYAVVQSVSFASFGRIDATLLLPGAAIAAAAIAAALVLAPRLDVLALGRTAAVSLGLRFDRMVVMSLALVAVLVSVSTALVGPVAFFGLLVAGMAHGLASSDRHAVLLPTAGLIGALILVAGQTLFERALAQPATLSVVVEFLGGLFFLYLLLRGRIR</sequence>
<dbReference type="GO" id="GO:0033214">
    <property type="term" value="P:siderophore-iron import into cell"/>
    <property type="evidence" value="ECO:0007669"/>
    <property type="project" value="TreeGrafter"/>
</dbReference>
<feature type="transmembrane region" description="Helical" evidence="8">
    <location>
        <begin position="133"/>
        <end position="155"/>
    </location>
</feature>
<feature type="transmembrane region" description="Helical" evidence="8">
    <location>
        <begin position="204"/>
        <end position="228"/>
    </location>
</feature>
<comment type="similarity">
    <text evidence="2">Belongs to the binding-protein-dependent transport system permease family. FecCD subfamily.</text>
</comment>
<dbReference type="GO" id="GO:0022857">
    <property type="term" value="F:transmembrane transporter activity"/>
    <property type="evidence" value="ECO:0007669"/>
    <property type="project" value="InterPro"/>
</dbReference>
<keyword evidence="5 8" id="KW-0812">Transmembrane</keyword>
<evidence type="ECO:0000313" key="9">
    <source>
        <dbReference type="EMBL" id="SHL97774.1"/>
    </source>
</evidence>
<dbReference type="EMBL" id="FRCK01000002">
    <property type="protein sequence ID" value="SHL97774.1"/>
    <property type="molecule type" value="Genomic_DNA"/>
</dbReference>
<feature type="transmembrane region" description="Helical" evidence="8">
    <location>
        <begin position="248"/>
        <end position="278"/>
    </location>
</feature>
<keyword evidence="4" id="KW-1003">Cell membrane</keyword>
<dbReference type="InterPro" id="IPR000522">
    <property type="entry name" value="ABC_transptr_permease_BtuC"/>
</dbReference>
<reference evidence="10" key="1">
    <citation type="submission" date="2016-11" db="EMBL/GenBank/DDBJ databases">
        <authorList>
            <person name="Varghese N."/>
            <person name="Submissions S."/>
        </authorList>
    </citation>
    <scope>NUCLEOTIDE SEQUENCE [LARGE SCALE GENOMIC DNA]</scope>
    <source>
        <strain evidence="10">DSM 6637</strain>
    </source>
</reference>
<evidence type="ECO:0000256" key="3">
    <source>
        <dbReference type="ARBA" id="ARBA00022448"/>
    </source>
</evidence>
<dbReference type="InterPro" id="IPR037294">
    <property type="entry name" value="ABC_BtuC-like"/>
</dbReference>
<feature type="transmembrane region" description="Helical" evidence="8">
    <location>
        <begin position="290"/>
        <end position="308"/>
    </location>
</feature>
<dbReference type="SUPFAM" id="SSF81345">
    <property type="entry name" value="ABC transporter involved in vitamin B12 uptake, BtuC"/>
    <property type="match status" value="1"/>
</dbReference>
<keyword evidence="7 8" id="KW-0472">Membrane</keyword>